<reference evidence="1 2" key="1">
    <citation type="submission" date="2021-04" db="EMBL/GenBank/DDBJ databases">
        <title>Genome analysis of Polyangium sp.</title>
        <authorList>
            <person name="Li Y."/>
            <person name="Wang J."/>
        </authorList>
    </citation>
    <scope>NUCLEOTIDE SEQUENCE [LARGE SCALE GENOMIC DNA]</scope>
    <source>
        <strain evidence="1 2">SDU14</strain>
    </source>
</reference>
<comment type="caution">
    <text evidence="1">The sequence shown here is derived from an EMBL/GenBank/DDBJ whole genome shotgun (WGS) entry which is preliminary data.</text>
</comment>
<dbReference type="Proteomes" id="UP001151081">
    <property type="component" value="Unassembled WGS sequence"/>
</dbReference>
<evidence type="ECO:0000313" key="2">
    <source>
        <dbReference type="Proteomes" id="UP001151081"/>
    </source>
</evidence>
<dbReference type="RefSeq" id="WP_272418794.1">
    <property type="nucleotide sequence ID" value="NZ_JAGTJJ010000006.1"/>
</dbReference>
<protein>
    <submittedName>
        <fullName evidence="1">Uncharacterized protein</fullName>
    </submittedName>
</protein>
<name>A0A9X4ARC7_9BACT</name>
<dbReference type="EMBL" id="JAGTJJ010000006">
    <property type="protein sequence ID" value="MDC3981983.1"/>
    <property type="molecule type" value="Genomic_DNA"/>
</dbReference>
<proteinExistence type="predicted"/>
<accession>A0A9X4ARC7</accession>
<organism evidence="1 2">
    <name type="scientific">Polyangium jinanense</name>
    <dbReference type="NCBI Taxonomy" id="2829994"/>
    <lineage>
        <taxon>Bacteria</taxon>
        <taxon>Pseudomonadati</taxon>
        <taxon>Myxococcota</taxon>
        <taxon>Polyangia</taxon>
        <taxon>Polyangiales</taxon>
        <taxon>Polyangiaceae</taxon>
        <taxon>Polyangium</taxon>
    </lineage>
</organism>
<gene>
    <name evidence="1" type="ORF">KEG57_15810</name>
</gene>
<evidence type="ECO:0000313" key="1">
    <source>
        <dbReference type="EMBL" id="MDC3981983.1"/>
    </source>
</evidence>
<dbReference type="AlphaFoldDB" id="A0A9X4ARC7"/>
<keyword evidence="2" id="KW-1185">Reference proteome</keyword>
<sequence length="85" mass="8629">MNVSAGLSLAAFSLPICGPRLCGQVQGLVPGVSARLDVFGPYLSGGLGVSVDCAGIWITGRASPVWSGVSVRCSAGPIFRFGSHH</sequence>